<organism evidence="6 7">
    <name type="scientific">Rhodotorula taiwanensis</name>
    <dbReference type="NCBI Taxonomy" id="741276"/>
    <lineage>
        <taxon>Eukaryota</taxon>
        <taxon>Fungi</taxon>
        <taxon>Dikarya</taxon>
        <taxon>Basidiomycota</taxon>
        <taxon>Pucciniomycotina</taxon>
        <taxon>Microbotryomycetes</taxon>
        <taxon>Sporidiobolales</taxon>
        <taxon>Sporidiobolaceae</taxon>
        <taxon>Rhodotorula</taxon>
    </lineage>
</organism>
<evidence type="ECO:0000256" key="1">
    <source>
        <dbReference type="ARBA" id="ARBA00010111"/>
    </source>
</evidence>
<dbReference type="Pfam" id="PF00468">
    <property type="entry name" value="Ribosomal_L34"/>
    <property type="match status" value="1"/>
</dbReference>
<dbReference type="GO" id="GO:0003735">
    <property type="term" value="F:structural constituent of ribosome"/>
    <property type="evidence" value="ECO:0007669"/>
    <property type="project" value="InterPro"/>
</dbReference>
<dbReference type="GO" id="GO:0005762">
    <property type="term" value="C:mitochondrial large ribosomal subunit"/>
    <property type="evidence" value="ECO:0007669"/>
    <property type="project" value="TreeGrafter"/>
</dbReference>
<dbReference type="HAMAP" id="MF_00391">
    <property type="entry name" value="Ribosomal_bL34"/>
    <property type="match status" value="1"/>
</dbReference>
<gene>
    <name evidence="6" type="ORF">BMF94_4174</name>
</gene>
<feature type="compositionally biased region" description="Low complexity" evidence="5">
    <location>
        <begin position="23"/>
        <end position="38"/>
    </location>
</feature>
<reference evidence="6 7" key="1">
    <citation type="journal article" date="2018" name="Front. Microbiol.">
        <title>Prospects for Fungal Bioremediation of Acidic Radioactive Waste Sites: Characterization and Genome Sequence of Rhodotorula taiwanensis MD1149.</title>
        <authorList>
            <person name="Tkavc R."/>
            <person name="Matrosova V.Y."/>
            <person name="Grichenko O.E."/>
            <person name="Gostincar C."/>
            <person name="Volpe R.P."/>
            <person name="Klimenkova P."/>
            <person name="Gaidamakova E.K."/>
            <person name="Zhou C.E."/>
            <person name="Stewart B.J."/>
            <person name="Lyman M.G."/>
            <person name="Malfatti S.A."/>
            <person name="Rubinfeld B."/>
            <person name="Courtot M."/>
            <person name="Singh J."/>
            <person name="Dalgard C.L."/>
            <person name="Hamilton T."/>
            <person name="Frey K.G."/>
            <person name="Gunde-Cimerman N."/>
            <person name="Dugan L."/>
            <person name="Daly M.J."/>
        </authorList>
    </citation>
    <scope>NUCLEOTIDE SEQUENCE [LARGE SCALE GENOMIC DNA]</scope>
    <source>
        <strain evidence="6 7">MD1149</strain>
    </source>
</reference>
<dbReference type="NCBIfam" id="TIGR01030">
    <property type="entry name" value="rpmH_bact"/>
    <property type="match status" value="1"/>
</dbReference>
<dbReference type="Gene3D" id="1.10.287.3980">
    <property type="match status" value="1"/>
</dbReference>
<feature type="region of interest" description="Disordered" evidence="5">
    <location>
        <begin position="23"/>
        <end position="44"/>
    </location>
</feature>
<accession>A0A2S5B7L8</accession>
<dbReference type="EMBL" id="PJQD01000047">
    <property type="protein sequence ID" value="POY72766.1"/>
    <property type="molecule type" value="Genomic_DNA"/>
</dbReference>
<protein>
    <recommendedName>
        <fullName evidence="4">Large ribosomal subunit protein bL34m</fullName>
    </recommendedName>
</protein>
<dbReference type="GO" id="GO:0006412">
    <property type="term" value="P:translation"/>
    <property type="evidence" value="ECO:0007669"/>
    <property type="project" value="InterPro"/>
</dbReference>
<evidence type="ECO:0000313" key="6">
    <source>
        <dbReference type="EMBL" id="POY72766.1"/>
    </source>
</evidence>
<proteinExistence type="inferred from homology"/>
<comment type="caution">
    <text evidence="6">The sequence shown here is derived from an EMBL/GenBank/DDBJ whole genome shotgun (WGS) entry which is preliminary data.</text>
</comment>
<dbReference type="PANTHER" id="PTHR14503:SF4">
    <property type="entry name" value="LARGE RIBOSOMAL SUBUNIT PROTEIN BL34M"/>
    <property type="match status" value="1"/>
</dbReference>
<evidence type="ECO:0000256" key="5">
    <source>
        <dbReference type="SAM" id="MobiDB-lite"/>
    </source>
</evidence>
<evidence type="ECO:0000256" key="4">
    <source>
        <dbReference type="ARBA" id="ARBA00035274"/>
    </source>
</evidence>
<feature type="compositionally biased region" description="Low complexity" evidence="5">
    <location>
        <begin position="79"/>
        <end position="90"/>
    </location>
</feature>
<dbReference type="AlphaFoldDB" id="A0A2S5B7L8"/>
<dbReference type="PANTHER" id="PTHR14503">
    <property type="entry name" value="MITOCHONDRIAL RIBOSOMAL PROTEIN 34 FAMILY MEMBER"/>
    <property type="match status" value="1"/>
</dbReference>
<keyword evidence="3" id="KW-0687">Ribonucleoprotein</keyword>
<evidence type="ECO:0000313" key="7">
    <source>
        <dbReference type="Proteomes" id="UP000237144"/>
    </source>
</evidence>
<feature type="region of interest" description="Disordered" evidence="5">
    <location>
        <begin position="79"/>
        <end position="115"/>
    </location>
</feature>
<dbReference type="FunFam" id="1.10.287.3980:FF:000001">
    <property type="entry name" value="Mitochondrial ribosomal protein L34"/>
    <property type="match status" value="1"/>
</dbReference>
<comment type="similarity">
    <text evidence="1">Belongs to the bacterial ribosomal protein bL34 family.</text>
</comment>
<keyword evidence="7" id="KW-1185">Reference proteome</keyword>
<dbReference type="Proteomes" id="UP000237144">
    <property type="component" value="Unassembled WGS sequence"/>
</dbReference>
<dbReference type="OrthoDB" id="431691at2759"/>
<dbReference type="InterPro" id="IPR000271">
    <property type="entry name" value="Ribosomal_bL34"/>
</dbReference>
<keyword evidence="2" id="KW-0689">Ribosomal protein</keyword>
<name>A0A2S5B7L8_9BASI</name>
<evidence type="ECO:0000256" key="2">
    <source>
        <dbReference type="ARBA" id="ARBA00022980"/>
    </source>
</evidence>
<dbReference type="STRING" id="741276.A0A2S5B7L8"/>
<sequence length="143" mass="15083">MTGQPSTSTATAAPLLVARSSLRAQAARATAQTPARSSGASSLFRPAASRSLFGSLRPALSPSSASTSSPILSLLAASPSSLNASSGGAPQQQQKRFAVYGSEYQPSQRVRKRRHGFLARKKSKGGKKILLRRFAKGRKYLSH</sequence>
<evidence type="ECO:0000256" key="3">
    <source>
        <dbReference type="ARBA" id="ARBA00023274"/>
    </source>
</evidence>